<keyword evidence="1" id="KW-0723">Serine/threonine-protein kinase</keyword>
<dbReference type="PROSITE" id="PS00108">
    <property type="entry name" value="PROTEIN_KINASE_ST"/>
    <property type="match status" value="1"/>
</dbReference>
<name>A0A3B3HCU7_ORYLA</name>
<evidence type="ECO:0000256" key="4">
    <source>
        <dbReference type="ARBA" id="ARBA00022777"/>
    </source>
</evidence>
<dbReference type="InterPro" id="IPR000719">
    <property type="entry name" value="Prot_kinase_dom"/>
</dbReference>
<dbReference type="GO" id="GO:0005737">
    <property type="term" value="C:cytoplasm"/>
    <property type="evidence" value="ECO:0000318"/>
    <property type="project" value="GO_Central"/>
</dbReference>
<dbReference type="InterPro" id="IPR005135">
    <property type="entry name" value="Endo/exonuclease/phosphatase"/>
</dbReference>
<dbReference type="GO" id="GO:0046332">
    <property type="term" value="F:SMAD binding"/>
    <property type="evidence" value="ECO:0000318"/>
    <property type="project" value="GO_Central"/>
</dbReference>
<dbReference type="GO" id="GO:0004713">
    <property type="term" value="F:protein tyrosine kinase activity"/>
    <property type="evidence" value="ECO:0000318"/>
    <property type="project" value="GO_Central"/>
</dbReference>
<keyword evidence="10" id="KW-1185">Reference proteome</keyword>
<keyword evidence="5 6" id="KW-0067">ATP-binding</keyword>
<dbReference type="Gene3D" id="1.10.510.10">
    <property type="entry name" value="Transferase(Phosphotransferase) domain 1"/>
    <property type="match status" value="1"/>
</dbReference>
<dbReference type="GO" id="GO:0005524">
    <property type="term" value="F:ATP binding"/>
    <property type="evidence" value="ECO:0007669"/>
    <property type="project" value="UniProtKB-UniRule"/>
</dbReference>
<keyword evidence="2" id="KW-0808">Transferase</keyword>
<dbReference type="GO" id="GO:0045944">
    <property type="term" value="P:positive regulation of transcription by RNA polymerase II"/>
    <property type="evidence" value="ECO:0000318"/>
    <property type="project" value="GO_Central"/>
</dbReference>
<keyword evidence="3 6" id="KW-0547">Nucleotide-binding</keyword>
<feature type="binding site" evidence="6">
    <location>
        <position position="35"/>
    </location>
    <ligand>
        <name>ATP</name>
        <dbReference type="ChEBI" id="CHEBI:30616"/>
    </ligand>
</feature>
<evidence type="ECO:0000256" key="6">
    <source>
        <dbReference type="PROSITE-ProRule" id="PRU10141"/>
    </source>
</evidence>
<dbReference type="InterPro" id="IPR050494">
    <property type="entry name" value="Ser_Thr_dual-spec_kinase"/>
</dbReference>
<reference evidence="9 10" key="1">
    <citation type="journal article" date="2007" name="Nature">
        <title>The medaka draft genome and insights into vertebrate genome evolution.</title>
        <authorList>
            <person name="Kasahara M."/>
            <person name="Naruse K."/>
            <person name="Sasaki S."/>
            <person name="Nakatani Y."/>
            <person name="Qu W."/>
            <person name="Ahsan B."/>
            <person name="Yamada T."/>
            <person name="Nagayasu Y."/>
            <person name="Doi K."/>
            <person name="Kasai Y."/>
            <person name="Jindo T."/>
            <person name="Kobayashi D."/>
            <person name="Shimada A."/>
            <person name="Toyoda A."/>
            <person name="Kuroki Y."/>
            <person name="Fujiyama A."/>
            <person name="Sasaki T."/>
            <person name="Shimizu A."/>
            <person name="Asakawa S."/>
            <person name="Shimizu N."/>
            <person name="Hashimoto S."/>
            <person name="Yang J."/>
            <person name="Lee Y."/>
            <person name="Matsushima K."/>
            <person name="Sugano S."/>
            <person name="Sakaizumi M."/>
            <person name="Narita T."/>
            <person name="Ohishi K."/>
            <person name="Haga S."/>
            <person name="Ohta F."/>
            <person name="Nomoto H."/>
            <person name="Nogata K."/>
            <person name="Morishita T."/>
            <person name="Endo T."/>
            <person name="Shin-I T."/>
            <person name="Takeda H."/>
            <person name="Morishita S."/>
            <person name="Kohara Y."/>
        </authorList>
    </citation>
    <scope>NUCLEOTIDE SEQUENCE [LARGE SCALE GENOMIC DNA]</scope>
    <source>
        <strain evidence="9 10">Hd-rR</strain>
    </source>
</reference>
<dbReference type="PANTHER" id="PTHR24058">
    <property type="entry name" value="DUAL SPECIFICITY PROTEIN KINASE"/>
    <property type="match status" value="1"/>
</dbReference>
<dbReference type="GO" id="GO:0042771">
    <property type="term" value="P:intrinsic apoptotic signaling pathway in response to DNA damage by p53 class mediator"/>
    <property type="evidence" value="ECO:0000318"/>
    <property type="project" value="GO_Central"/>
</dbReference>
<reference evidence="9" key="2">
    <citation type="submission" date="2025-08" db="UniProtKB">
        <authorList>
            <consortium name="Ensembl"/>
        </authorList>
    </citation>
    <scope>IDENTIFICATION</scope>
    <source>
        <strain evidence="9">Hd-rR</strain>
    </source>
</reference>
<dbReference type="GeneTree" id="ENSGT00940000164472"/>
<evidence type="ECO:0000256" key="5">
    <source>
        <dbReference type="ARBA" id="ARBA00022840"/>
    </source>
</evidence>
<dbReference type="GO" id="GO:0004674">
    <property type="term" value="F:protein serine/threonine kinase activity"/>
    <property type="evidence" value="ECO:0000318"/>
    <property type="project" value="GO_Central"/>
</dbReference>
<dbReference type="Gene3D" id="3.30.200.20">
    <property type="entry name" value="Phosphorylase Kinase, domain 1"/>
    <property type="match status" value="1"/>
</dbReference>
<dbReference type="Pfam" id="PF14529">
    <property type="entry name" value="Exo_endo_phos_2"/>
    <property type="match status" value="1"/>
</dbReference>
<accession>A0A3B3HCU7</accession>
<sequence>MQKRVYKVEKFLGEGSYGKVAKCKKLGTDQVVAIKIIWGSGQMEINALEELSQINADDHNLVKFVESFKYKKYTCIAFEVLDQSLLDFMEKRDFHPLTVEEIRTIAWQLIVALKGLKSVNLVHCDIKLDNIMLVDQVSEPFRVKLIDFGLAEKIGNMRTGATMQNICYRAPEVILGLPLDQSVDLWTVGYILFVLYTGSFIHGWDAEYNILRLDTPQQQSKKKGRLFVDLLKRMLMVDPSKRISPSEALQHPFFTMGRVQPTAGSHTTNPEEPPALEVHPQPEAKEVTNTPQRPAAVSQECSSMKKKPDGPHPSPRTVHPDCSVLCTPRSSGRGGSGLAVVYRDISPCSKLRSDSFSSFELQITKVGSDSPFYCILIYRPPGHARVFLDEFAEFLSGIINFNSVLIMGDLNIHIDDSSCASATELLFITESFNLIQHVSVPTHDKGHTLDLVFSLGLDIRELSVKDSHISDHCWIFFSVISPRPSLPTPVRIQRRILSQNVSDRFTGLIQTLLIILTM</sequence>
<proteinExistence type="predicted"/>
<evidence type="ECO:0000256" key="3">
    <source>
        <dbReference type="ARBA" id="ARBA00022741"/>
    </source>
</evidence>
<evidence type="ECO:0000259" key="8">
    <source>
        <dbReference type="PROSITE" id="PS50011"/>
    </source>
</evidence>
<evidence type="ECO:0000313" key="9">
    <source>
        <dbReference type="Ensembl" id="ENSORLP00000029370.1"/>
    </source>
</evidence>
<dbReference type="GO" id="GO:0005634">
    <property type="term" value="C:nucleus"/>
    <property type="evidence" value="ECO:0000318"/>
    <property type="project" value="GO_Central"/>
</dbReference>
<feature type="region of interest" description="Disordered" evidence="7">
    <location>
        <begin position="283"/>
        <end position="319"/>
    </location>
</feature>
<dbReference type="SUPFAM" id="SSF56219">
    <property type="entry name" value="DNase I-like"/>
    <property type="match status" value="1"/>
</dbReference>
<protein>
    <recommendedName>
        <fullName evidence="8">Protein kinase domain-containing protein</fullName>
    </recommendedName>
</protein>
<dbReference type="PANTHER" id="PTHR24058:SF53">
    <property type="entry name" value="HOMEODOMAIN-INTERACTING PROTEIN KINASE 2"/>
    <property type="match status" value="1"/>
</dbReference>
<dbReference type="GO" id="GO:0003714">
    <property type="term" value="F:transcription corepressor activity"/>
    <property type="evidence" value="ECO:0000318"/>
    <property type="project" value="GO_Central"/>
</dbReference>
<evidence type="ECO:0000256" key="2">
    <source>
        <dbReference type="ARBA" id="ARBA00022679"/>
    </source>
</evidence>
<dbReference type="InterPro" id="IPR011009">
    <property type="entry name" value="Kinase-like_dom_sf"/>
</dbReference>
<dbReference type="GO" id="GO:0007224">
    <property type="term" value="P:smoothened signaling pathway"/>
    <property type="evidence" value="ECO:0000318"/>
    <property type="project" value="GO_Central"/>
</dbReference>
<keyword evidence="4" id="KW-0418">Kinase</keyword>
<evidence type="ECO:0000256" key="1">
    <source>
        <dbReference type="ARBA" id="ARBA00022527"/>
    </source>
</evidence>
<dbReference type="InParanoid" id="A0A3B3HCU7"/>
<dbReference type="InterPro" id="IPR036691">
    <property type="entry name" value="Endo/exonu/phosph_ase_sf"/>
</dbReference>
<feature type="domain" description="Protein kinase" evidence="8">
    <location>
        <begin position="6"/>
        <end position="254"/>
    </location>
</feature>
<evidence type="ECO:0000256" key="7">
    <source>
        <dbReference type="SAM" id="MobiDB-lite"/>
    </source>
</evidence>
<dbReference type="Proteomes" id="UP000001038">
    <property type="component" value="Chromosome 16"/>
</dbReference>
<reference evidence="9" key="3">
    <citation type="submission" date="2025-09" db="UniProtKB">
        <authorList>
            <consortium name="Ensembl"/>
        </authorList>
    </citation>
    <scope>IDENTIFICATION</scope>
    <source>
        <strain evidence="9">Hd-rR</strain>
    </source>
</reference>
<dbReference type="PROSITE" id="PS50011">
    <property type="entry name" value="PROTEIN_KINASE_DOM"/>
    <property type="match status" value="1"/>
</dbReference>
<dbReference type="PROSITE" id="PS00107">
    <property type="entry name" value="PROTEIN_KINASE_ATP"/>
    <property type="match status" value="1"/>
</dbReference>
<dbReference type="Pfam" id="PF00069">
    <property type="entry name" value="Pkinase"/>
    <property type="match status" value="1"/>
</dbReference>
<dbReference type="SMART" id="SM00220">
    <property type="entry name" value="S_TKc"/>
    <property type="match status" value="1"/>
</dbReference>
<dbReference type="Gene3D" id="3.60.10.10">
    <property type="entry name" value="Endonuclease/exonuclease/phosphatase"/>
    <property type="match status" value="1"/>
</dbReference>
<evidence type="ECO:0000313" key="10">
    <source>
        <dbReference type="Proteomes" id="UP000001038"/>
    </source>
</evidence>
<organism evidence="9 10">
    <name type="scientific">Oryzias latipes</name>
    <name type="common">Japanese rice fish</name>
    <name type="synonym">Japanese killifish</name>
    <dbReference type="NCBI Taxonomy" id="8090"/>
    <lineage>
        <taxon>Eukaryota</taxon>
        <taxon>Metazoa</taxon>
        <taxon>Chordata</taxon>
        <taxon>Craniata</taxon>
        <taxon>Vertebrata</taxon>
        <taxon>Euteleostomi</taxon>
        <taxon>Actinopterygii</taxon>
        <taxon>Neopterygii</taxon>
        <taxon>Teleostei</taxon>
        <taxon>Neoteleostei</taxon>
        <taxon>Acanthomorphata</taxon>
        <taxon>Ovalentaria</taxon>
        <taxon>Atherinomorphae</taxon>
        <taxon>Beloniformes</taxon>
        <taxon>Adrianichthyidae</taxon>
        <taxon>Oryziinae</taxon>
        <taxon>Oryzias</taxon>
    </lineage>
</organism>
<dbReference type="SUPFAM" id="SSF56112">
    <property type="entry name" value="Protein kinase-like (PK-like)"/>
    <property type="match status" value="1"/>
</dbReference>
<dbReference type="AlphaFoldDB" id="A0A3B3HCU7"/>
<dbReference type="InterPro" id="IPR017441">
    <property type="entry name" value="Protein_kinase_ATP_BS"/>
</dbReference>
<dbReference type="InterPro" id="IPR008271">
    <property type="entry name" value="Ser/Thr_kinase_AS"/>
</dbReference>
<feature type="region of interest" description="Disordered" evidence="7">
    <location>
        <begin position="258"/>
        <end position="277"/>
    </location>
</feature>
<dbReference type="Ensembl" id="ENSORLT00000039619.1">
    <property type="protein sequence ID" value="ENSORLP00000029370.1"/>
    <property type="gene ID" value="ENSORLG00000026922.1"/>
</dbReference>